<dbReference type="Proteomes" id="UP000746751">
    <property type="component" value="Unassembled WGS sequence"/>
</dbReference>
<dbReference type="GO" id="GO:0008817">
    <property type="term" value="F:corrinoid adenosyltransferase activity"/>
    <property type="evidence" value="ECO:0007669"/>
    <property type="project" value="InterPro"/>
</dbReference>
<evidence type="ECO:0000256" key="2">
    <source>
        <dbReference type="ARBA" id="ARBA00022741"/>
    </source>
</evidence>
<gene>
    <name evidence="5" type="ORF">K8U80_05665</name>
</gene>
<dbReference type="GO" id="GO:0005524">
    <property type="term" value="F:ATP binding"/>
    <property type="evidence" value="ECO:0007669"/>
    <property type="project" value="UniProtKB-KW"/>
</dbReference>
<evidence type="ECO:0000313" key="5">
    <source>
        <dbReference type="EMBL" id="HJG30866.1"/>
    </source>
</evidence>
<keyword evidence="2" id="KW-0547">Nucleotide-binding</keyword>
<protein>
    <recommendedName>
        <fullName evidence="4">Cobalamin adenosyltransferase-like domain-containing protein</fullName>
    </recommendedName>
</protein>
<dbReference type="InterPro" id="IPR036451">
    <property type="entry name" value="CblAdoTrfase-like_sf"/>
</dbReference>
<evidence type="ECO:0000256" key="1">
    <source>
        <dbReference type="ARBA" id="ARBA00022679"/>
    </source>
</evidence>
<comment type="caution">
    <text evidence="5">The sequence shown here is derived from an EMBL/GenBank/DDBJ whole genome shotgun (WGS) entry which is preliminary data.</text>
</comment>
<organism evidence="5 6">
    <name type="scientific">Collinsella ihumii</name>
    <dbReference type="NCBI Taxonomy" id="1720204"/>
    <lineage>
        <taxon>Bacteria</taxon>
        <taxon>Bacillati</taxon>
        <taxon>Actinomycetota</taxon>
        <taxon>Coriobacteriia</taxon>
        <taxon>Coriobacteriales</taxon>
        <taxon>Coriobacteriaceae</taxon>
        <taxon>Collinsella</taxon>
    </lineage>
</organism>
<proteinExistence type="predicted"/>
<reference evidence="5" key="1">
    <citation type="journal article" date="2021" name="PeerJ">
        <title>Extensive microbial diversity within the chicken gut microbiome revealed by metagenomics and culture.</title>
        <authorList>
            <person name="Gilroy R."/>
            <person name="Ravi A."/>
            <person name="Getino M."/>
            <person name="Pursley I."/>
            <person name="Horton D.L."/>
            <person name="Alikhan N.F."/>
            <person name="Baker D."/>
            <person name="Gharbi K."/>
            <person name="Hall N."/>
            <person name="Watson M."/>
            <person name="Adriaenssens E.M."/>
            <person name="Foster-Nyarko E."/>
            <person name="Jarju S."/>
            <person name="Secka A."/>
            <person name="Antonio M."/>
            <person name="Oren A."/>
            <person name="Chaudhuri R.R."/>
            <person name="La Ragione R."/>
            <person name="Hildebrand F."/>
            <person name="Pallen M.J."/>
        </authorList>
    </citation>
    <scope>NUCLEOTIDE SEQUENCE</scope>
    <source>
        <strain evidence="5">ChiGjej2B2-7701</strain>
    </source>
</reference>
<dbReference type="InterPro" id="IPR016030">
    <property type="entry name" value="CblAdoTrfase-like"/>
</dbReference>
<dbReference type="PIRSF" id="PIRSF012294">
    <property type="entry name" value="ATR_EutT"/>
    <property type="match status" value="1"/>
</dbReference>
<dbReference type="SUPFAM" id="SSF89028">
    <property type="entry name" value="Cobalamin adenosyltransferase-like"/>
    <property type="match status" value="1"/>
</dbReference>
<evidence type="ECO:0000256" key="3">
    <source>
        <dbReference type="ARBA" id="ARBA00022840"/>
    </source>
</evidence>
<evidence type="ECO:0000259" key="4">
    <source>
        <dbReference type="Pfam" id="PF01923"/>
    </source>
</evidence>
<dbReference type="GO" id="GO:0006580">
    <property type="term" value="P:ethanolamine metabolic process"/>
    <property type="evidence" value="ECO:0007669"/>
    <property type="project" value="InterPro"/>
</dbReference>
<dbReference type="AlphaFoldDB" id="A0A921LQD4"/>
<accession>A0A921LQD4</accession>
<dbReference type="GO" id="GO:0009236">
    <property type="term" value="P:cobalamin biosynthetic process"/>
    <property type="evidence" value="ECO:0007669"/>
    <property type="project" value="InterPro"/>
</dbReference>
<keyword evidence="3" id="KW-0067">ATP-binding</keyword>
<keyword evidence="1" id="KW-0808">Transferase</keyword>
<evidence type="ECO:0000313" key="6">
    <source>
        <dbReference type="Proteomes" id="UP000746751"/>
    </source>
</evidence>
<dbReference type="EMBL" id="DYVF01000039">
    <property type="protein sequence ID" value="HJG30866.1"/>
    <property type="molecule type" value="Genomic_DNA"/>
</dbReference>
<dbReference type="Pfam" id="PF01923">
    <property type="entry name" value="Cob_adeno_trans"/>
    <property type="match status" value="1"/>
</dbReference>
<dbReference type="Gene3D" id="1.20.1200.10">
    <property type="entry name" value="Cobalamin adenosyltransferase-like"/>
    <property type="match status" value="1"/>
</dbReference>
<feature type="domain" description="Cobalamin adenosyltransferase-like" evidence="4">
    <location>
        <begin position="84"/>
        <end position="244"/>
    </location>
</feature>
<dbReference type="InterPro" id="IPR009194">
    <property type="entry name" value="AdoTrfase_EutT"/>
</dbReference>
<name>A0A921LQD4_9ACTN</name>
<reference evidence="5" key="2">
    <citation type="submission" date="2021-09" db="EMBL/GenBank/DDBJ databases">
        <authorList>
            <person name="Gilroy R."/>
        </authorList>
    </citation>
    <scope>NUCLEOTIDE SEQUENCE</scope>
    <source>
        <strain evidence="5">ChiGjej2B2-7701</strain>
    </source>
</reference>
<sequence>MRQLFLRRGETEIHVSRDAYVTDQARSYIRENGIRLIVDGVPPASTGATRPAGGALPENDAIRPAKEMAQGRFVTLDGRRLSEKPEHMTHLHANVLVPKTHPRIALRGRLDDLEADILNLQLRALEEGNGKLVDALQQTLDFARKILGAEVAEKPLEDTELLGMDEAAQRRVSHNPKKYLGVGHLMPDVHMGALALGLNKLRTETREVELACVAAFERPDGSSERTDLVRALNRLSSTFYIMMLGVIAERTAKES</sequence>